<accession>A0A8J5GBS5</accession>
<feature type="region of interest" description="Disordered" evidence="6">
    <location>
        <begin position="131"/>
        <end position="185"/>
    </location>
</feature>
<keyword evidence="2" id="KW-0805">Transcription regulation</keyword>
<dbReference type="FunFam" id="3.30.730.10:FF:000001">
    <property type="entry name" value="Ethylene-responsive transcription factor 2"/>
    <property type="match status" value="1"/>
</dbReference>
<comment type="caution">
    <text evidence="8">The sequence shown here is derived from an EMBL/GenBank/DDBJ whole genome shotgun (WGS) entry which is preliminary data.</text>
</comment>
<evidence type="ECO:0000313" key="9">
    <source>
        <dbReference type="Proteomes" id="UP000734854"/>
    </source>
</evidence>
<dbReference type="GO" id="GO:0005634">
    <property type="term" value="C:nucleus"/>
    <property type="evidence" value="ECO:0007669"/>
    <property type="project" value="UniProtKB-SubCell"/>
</dbReference>
<evidence type="ECO:0000256" key="1">
    <source>
        <dbReference type="ARBA" id="ARBA00004123"/>
    </source>
</evidence>
<keyword evidence="5" id="KW-0539">Nucleus</keyword>
<dbReference type="GO" id="GO:0003700">
    <property type="term" value="F:DNA-binding transcription factor activity"/>
    <property type="evidence" value="ECO:0007669"/>
    <property type="project" value="InterPro"/>
</dbReference>
<keyword evidence="4" id="KW-0804">Transcription</keyword>
<feature type="compositionally biased region" description="Basic and acidic residues" evidence="6">
    <location>
        <begin position="154"/>
        <end position="163"/>
    </location>
</feature>
<name>A0A8J5GBS5_ZINOF</name>
<evidence type="ECO:0000256" key="3">
    <source>
        <dbReference type="ARBA" id="ARBA00023125"/>
    </source>
</evidence>
<evidence type="ECO:0000256" key="2">
    <source>
        <dbReference type="ARBA" id="ARBA00023015"/>
    </source>
</evidence>
<reference evidence="8 9" key="1">
    <citation type="submission" date="2020-08" db="EMBL/GenBank/DDBJ databases">
        <title>Plant Genome Project.</title>
        <authorList>
            <person name="Zhang R.-G."/>
        </authorList>
    </citation>
    <scope>NUCLEOTIDE SEQUENCE [LARGE SCALE GENOMIC DNA]</scope>
    <source>
        <tissue evidence="8">Rhizome</tissue>
    </source>
</reference>
<dbReference type="OrthoDB" id="674504at2759"/>
<dbReference type="InterPro" id="IPR001471">
    <property type="entry name" value="AP2/ERF_dom"/>
</dbReference>
<evidence type="ECO:0000256" key="4">
    <source>
        <dbReference type="ARBA" id="ARBA00023163"/>
    </source>
</evidence>
<feature type="domain" description="AP2/ERF" evidence="7">
    <location>
        <begin position="59"/>
        <end position="117"/>
    </location>
</feature>
<dbReference type="SMART" id="SM00380">
    <property type="entry name" value="AP2"/>
    <property type="match status" value="1"/>
</dbReference>
<evidence type="ECO:0000259" key="7">
    <source>
        <dbReference type="PROSITE" id="PS51032"/>
    </source>
</evidence>
<dbReference type="Pfam" id="PF00847">
    <property type="entry name" value="AP2"/>
    <property type="match status" value="1"/>
</dbReference>
<dbReference type="Proteomes" id="UP000734854">
    <property type="component" value="Unassembled WGS sequence"/>
</dbReference>
<sequence length="214" mass="23493">MASTDDCLTLDFISQYLLGDDDAPQDLPSLHRRPRLTVSVLPRDPVAFPTVSGNNEARRYRGVRQRPWGKFAAEIRDPARRGTRLWLGTFDSAVEAAKAYDRAAFQMRGRKAILNFPHEIGAGGGWVPAPAVTASSGEKRKREAEEEGWVAESRAIKKERSPEVEGSSEGRAPPPCPLTPSSWKGVWDGETTGIFNLPPLSPLRSLGFPQLTVS</sequence>
<organism evidence="8 9">
    <name type="scientific">Zingiber officinale</name>
    <name type="common">Ginger</name>
    <name type="synonym">Amomum zingiber</name>
    <dbReference type="NCBI Taxonomy" id="94328"/>
    <lineage>
        <taxon>Eukaryota</taxon>
        <taxon>Viridiplantae</taxon>
        <taxon>Streptophyta</taxon>
        <taxon>Embryophyta</taxon>
        <taxon>Tracheophyta</taxon>
        <taxon>Spermatophyta</taxon>
        <taxon>Magnoliopsida</taxon>
        <taxon>Liliopsida</taxon>
        <taxon>Zingiberales</taxon>
        <taxon>Zingiberaceae</taxon>
        <taxon>Zingiber</taxon>
    </lineage>
</organism>
<evidence type="ECO:0000256" key="5">
    <source>
        <dbReference type="ARBA" id="ARBA00023242"/>
    </source>
</evidence>
<dbReference type="GO" id="GO:0003677">
    <property type="term" value="F:DNA binding"/>
    <property type="evidence" value="ECO:0007669"/>
    <property type="project" value="UniProtKB-KW"/>
</dbReference>
<gene>
    <name evidence="8" type="ORF">ZIOFF_041663</name>
</gene>
<dbReference type="PANTHER" id="PTHR31190">
    <property type="entry name" value="DNA-BINDING DOMAIN"/>
    <property type="match status" value="1"/>
</dbReference>
<dbReference type="AlphaFoldDB" id="A0A8J5GBS5"/>
<comment type="subcellular location">
    <subcellularLocation>
        <location evidence="1">Nucleus</location>
    </subcellularLocation>
</comment>
<keyword evidence="9" id="KW-1185">Reference proteome</keyword>
<dbReference type="PROSITE" id="PS51032">
    <property type="entry name" value="AP2_ERF"/>
    <property type="match status" value="1"/>
</dbReference>
<dbReference type="InterPro" id="IPR044808">
    <property type="entry name" value="ERF_plant"/>
</dbReference>
<dbReference type="EMBL" id="JACMSC010000011">
    <property type="protein sequence ID" value="KAG6501779.1"/>
    <property type="molecule type" value="Genomic_DNA"/>
</dbReference>
<keyword evidence="3" id="KW-0238">DNA-binding</keyword>
<evidence type="ECO:0000313" key="8">
    <source>
        <dbReference type="EMBL" id="KAG6501779.1"/>
    </source>
</evidence>
<proteinExistence type="predicted"/>
<dbReference type="GO" id="GO:0009873">
    <property type="term" value="P:ethylene-activated signaling pathway"/>
    <property type="evidence" value="ECO:0007669"/>
    <property type="project" value="InterPro"/>
</dbReference>
<protein>
    <recommendedName>
        <fullName evidence="7">AP2/ERF domain-containing protein</fullName>
    </recommendedName>
</protein>
<dbReference type="CDD" id="cd00018">
    <property type="entry name" value="AP2"/>
    <property type="match status" value="1"/>
</dbReference>
<dbReference type="PANTHER" id="PTHR31190:SF287">
    <property type="entry name" value="DEVELOPMENT RELATED ERF PROTEIN"/>
    <property type="match status" value="1"/>
</dbReference>
<evidence type="ECO:0000256" key="6">
    <source>
        <dbReference type="SAM" id="MobiDB-lite"/>
    </source>
</evidence>